<evidence type="ECO:0000313" key="9">
    <source>
        <dbReference type="Proteomes" id="UP000278632"/>
    </source>
</evidence>
<dbReference type="Gene3D" id="3.40.50.12440">
    <property type="match status" value="1"/>
</dbReference>
<sequence length="903" mass="100412">MTGYLEKARSACEIDRRKFVQGSLAATAALAATSALSGCSPKVEPAKETASQPSERNLVEGEWLSAPCWHNCGGRCFNKVLVKDGVIVRQKTDDVHEDTWEYLQQRGCLRGRSQQQQVFSAQRIKYPMKRKNWEPNGGGKRELRGVDEWERISWDEALDLVASEIKRMYADFGPRSVYMNSYGTGPLGGILNLMGGHISSQATDSFGSWYAGPLMLGTTYHTYEPDLCSTNDRFDVLNAETVVLYGCNPVWASPGNPSYVFMNAKKGGTQFVYVGPSYNVSAQLLDARWIRVRPGTDTAFLLAVAYTMLTEDSESNPLIDWDFLNRCTVGFDSDHMPADAKVDENFRSYVLGEYDGIPKTPEWAHEMCGTPVEDIQWYAREMSCQKKVMILHSYAAARCNGAEDLPQLYLTVGAMGGHMGKSGHACGSAYQYEAGNSGSYLVSWGATSLQAMDSMMNPIDDLLPSAQINRAIVEGRYYYSGNIVGPKMATKPGEWREIDVRLIVNHGANFFQSRVDVNKAVEAYRKVETVITASYDFNPSAQYSDIVLPATTAWEVKCSLVDTVMATASMCHGREMLYFPNQVCEPLFEAKTDYELSLLLAEKLGLPKEKLFAGTPAQMFLVAIKGATVVGEDGVTPEPLVTIDDEGLAYYKERFGDATCEHQKGRITIKEFAERGGYQVERKQGDNYGFIAYEAFRNDPENNPRESASGKLEIYCQAKADSYNMVGYMDEEYKPYPTYHKPVDGYEASFSDWGSKAKGEYPFQMFTPHYLRRAHTVFENLPWVREAFVNPVFINASDAAEKGISDGDTVLVYNQYGKVLRNATVLESIMPGCIALPHGGWPKIDPKTGIDHGGNENVLTGSVESPQPMLGSYNTVLVNYEKWTEEALKPDSETDPCNMPALD</sequence>
<dbReference type="GO" id="GO:0009055">
    <property type="term" value="F:electron transfer activity"/>
    <property type="evidence" value="ECO:0007669"/>
    <property type="project" value="TreeGrafter"/>
</dbReference>
<dbReference type="GO" id="GO:0030151">
    <property type="term" value="F:molybdenum ion binding"/>
    <property type="evidence" value="ECO:0007669"/>
    <property type="project" value="TreeGrafter"/>
</dbReference>
<dbReference type="InterPro" id="IPR006657">
    <property type="entry name" value="MoPterin_dinucl-bd_dom"/>
</dbReference>
<keyword evidence="6" id="KW-0411">Iron-sulfur</keyword>
<evidence type="ECO:0000256" key="6">
    <source>
        <dbReference type="ARBA" id="ARBA00023014"/>
    </source>
</evidence>
<comment type="similarity">
    <text evidence="1">Belongs to the prokaryotic molybdopterin-containing oxidoreductase family.</text>
</comment>
<name>A0A3N0BCX5_9ACTN</name>
<dbReference type="EMBL" id="QICD01000008">
    <property type="protein sequence ID" value="RNL45061.1"/>
    <property type="molecule type" value="Genomic_DNA"/>
</dbReference>
<dbReference type="Proteomes" id="UP000278632">
    <property type="component" value="Unassembled WGS sequence"/>
</dbReference>
<dbReference type="Gene3D" id="3.40.50.740">
    <property type="match status" value="1"/>
</dbReference>
<gene>
    <name evidence="8" type="ORF">DMP08_05695</name>
</gene>
<dbReference type="OrthoDB" id="9815647at2"/>
<dbReference type="SUPFAM" id="SSF50692">
    <property type="entry name" value="ADC-like"/>
    <property type="match status" value="1"/>
</dbReference>
<dbReference type="RefSeq" id="WP_123191989.1">
    <property type="nucleotide sequence ID" value="NZ_QICD01000008.1"/>
</dbReference>
<keyword evidence="4" id="KW-0560">Oxidoreductase</keyword>
<dbReference type="Pfam" id="PF00384">
    <property type="entry name" value="Molybdopterin"/>
    <property type="match status" value="1"/>
</dbReference>
<dbReference type="GO" id="GO:0016491">
    <property type="term" value="F:oxidoreductase activity"/>
    <property type="evidence" value="ECO:0007669"/>
    <property type="project" value="UniProtKB-KW"/>
</dbReference>
<evidence type="ECO:0000259" key="7">
    <source>
        <dbReference type="PROSITE" id="PS51669"/>
    </source>
</evidence>
<evidence type="ECO:0000256" key="4">
    <source>
        <dbReference type="ARBA" id="ARBA00023002"/>
    </source>
</evidence>
<dbReference type="GO" id="GO:0043546">
    <property type="term" value="F:molybdopterin cofactor binding"/>
    <property type="evidence" value="ECO:0007669"/>
    <property type="project" value="InterPro"/>
</dbReference>
<proteinExistence type="inferred from homology"/>
<dbReference type="PANTHER" id="PTHR43742:SF3">
    <property type="entry name" value="DIMETHYL SULFOXIDE REDUCTASE DMSA"/>
    <property type="match status" value="1"/>
</dbReference>
<dbReference type="InterPro" id="IPR050612">
    <property type="entry name" value="Prok_Mopterin_Oxidored"/>
</dbReference>
<accession>A0A3N0BCX5</accession>
<dbReference type="GO" id="GO:0030288">
    <property type="term" value="C:outer membrane-bounded periplasmic space"/>
    <property type="evidence" value="ECO:0007669"/>
    <property type="project" value="TreeGrafter"/>
</dbReference>
<dbReference type="InterPro" id="IPR006311">
    <property type="entry name" value="TAT_signal"/>
</dbReference>
<keyword evidence="3" id="KW-0732">Signal</keyword>
<reference evidence="9" key="1">
    <citation type="submission" date="2018-05" db="EMBL/GenBank/DDBJ databases">
        <title>Genome Sequencing of selected type strains of the family Eggerthellaceae.</title>
        <authorList>
            <person name="Danylec N."/>
            <person name="Stoll D.A."/>
            <person name="Doetsch A."/>
            <person name="Huch M."/>
        </authorList>
    </citation>
    <scope>NUCLEOTIDE SEQUENCE [LARGE SCALE GENOMIC DNA]</scope>
    <source>
        <strain evidence="9">DSM 16106</strain>
    </source>
</reference>
<dbReference type="PROSITE" id="PS51669">
    <property type="entry name" value="4FE4S_MOW_BIS_MGD"/>
    <property type="match status" value="1"/>
</dbReference>
<keyword evidence="2" id="KW-0479">Metal-binding</keyword>
<dbReference type="GO" id="GO:0009061">
    <property type="term" value="P:anaerobic respiration"/>
    <property type="evidence" value="ECO:0007669"/>
    <property type="project" value="TreeGrafter"/>
</dbReference>
<protein>
    <submittedName>
        <fullName evidence="8">Dimethyl sulfoxide reductase subunit A</fullName>
    </submittedName>
</protein>
<evidence type="ECO:0000256" key="2">
    <source>
        <dbReference type="ARBA" id="ARBA00022723"/>
    </source>
</evidence>
<dbReference type="InterPro" id="IPR009010">
    <property type="entry name" value="Asp_de-COase-like_dom_sf"/>
</dbReference>
<evidence type="ECO:0000256" key="5">
    <source>
        <dbReference type="ARBA" id="ARBA00023004"/>
    </source>
</evidence>
<dbReference type="PANTHER" id="PTHR43742">
    <property type="entry name" value="TRIMETHYLAMINE-N-OXIDE REDUCTASE"/>
    <property type="match status" value="1"/>
</dbReference>
<evidence type="ECO:0000256" key="3">
    <source>
        <dbReference type="ARBA" id="ARBA00022729"/>
    </source>
</evidence>
<dbReference type="PROSITE" id="PS51318">
    <property type="entry name" value="TAT"/>
    <property type="match status" value="1"/>
</dbReference>
<evidence type="ECO:0000256" key="1">
    <source>
        <dbReference type="ARBA" id="ARBA00010312"/>
    </source>
</evidence>
<dbReference type="GO" id="GO:0051536">
    <property type="term" value="F:iron-sulfur cluster binding"/>
    <property type="evidence" value="ECO:0007669"/>
    <property type="project" value="UniProtKB-KW"/>
</dbReference>
<dbReference type="InterPro" id="IPR006963">
    <property type="entry name" value="Mopterin_OxRdtase_4Fe-4S_dom"/>
</dbReference>
<comment type="caution">
    <text evidence="8">The sequence shown here is derived from an EMBL/GenBank/DDBJ whole genome shotgun (WGS) entry which is preliminary data.</text>
</comment>
<dbReference type="SUPFAM" id="SSF53706">
    <property type="entry name" value="Formate dehydrogenase/DMSO reductase, domains 1-3"/>
    <property type="match status" value="1"/>
</dbReference>
<keyword evidence="5" id="KW-0408">Iron</keyword>
<organism evidence="8 9">
    <name type="scientific">Paraeggerthella hongkongensis</name>
    <dbReference type="NCBI Taxonomy" id="230658"/>
    <lineage>
        <taxon>Bacteria</taxon>
        <taxon>Bacillati</taxon>
        <taxon>Actinomycetota</taxon>
        <taxon>Coriobacteriia</taxon>
        <taxon>Eggerthellales</taxon>
        <taxon>Eggerthellaceae</taxon>
        <taxon>Paraeggerthella</taxon>
    </lineage>
</organism>
<evidence type="ECO:0000313" key="8">
    <source>
        <dbReference type="EMBL" id="RNL45061.1"/>
    </source>
</evidence>
<dbReference type="Pfam" id="PF01568">
    <property type="entry name" value="Molydop_binding"/>
    <property type="match status" value="1"/>
</dbReference>
<dbReference type="InterPro" id="IPR006656">
    <property type="entry name" value="Mopterin_OxRdtase"/>
</dbReference>
<keyword evidence="9" id="KW-1185">Reference proteome</keyword>
<dbReference type="AlphaFoldDB" id="A0A3N0BCX5"/>
<dbReference type="Gene3D" id="2.40.40.20">
    <property type="match status" value="1"/>
</dbReference>
<feature type="domain" description="4Fe-4S Mo/W bis-MGD-type" evidence="7">
    <location>
        <begin position="61"/>
        <end position="122"/>
    </location>
</feature>